<gene>
    <name evidence="3" type="ORF">UFOPK3554_00130</name>
</gene>
<dbReference type="InterPro" id="IPR001647">
    <property type="entry name" value="HTH_TetR"/>
</dbReference>
<evidence type="ECO:0000256" key="1">
    <source>
        <dbReference type="ARBA" id="ARBA00023125"/>
    </source>
</evidence>
<dbReference type="InterPro" id="IPR009057">
    <property type="entry name" value="Homeodomain-like_sf"/>
</dbReference>
<dbReference type="PROSITE" id="PS50977">
    <property type="entry name" value="HTH_TETR_2"/>
    <property type="match status" value="1"/>
</dbReference>
<dbReference type="AlphaFoldDB" id="A0A6J7XR37"/>
<accession>A0A6J7XR37</accession>
<feature type="domain" description="HTH tetR-type" evidence="2">
    <location>
        <begin position="1"/>
        <end position="37"/>
    </location>
</feature>
<name>A0A6J7XR37_9ZZZZ</name>
<reference evidence="3" key="1">
    <citation type="submission" date="2020-05" db="EMBL/GenBank/DDBJ databases">
        <authorList>
            <person name="Chiriac C."/>
            <person name="Salcher M."/>
            <person name="Ghai R."/>
            <person name="Kavagutti S V."/>
        </authorList>
    </citation>
    <scope>NUCLEOTIDE SEQUENCE</scope>
</reference>
<organism evidence="3">
    <name type="scientific">freshwater metagenome</name>
    <dbReference type="NCBI Taxonomy" id="449393"/>
    <lineage>
        <taxon>unclassified sequences</taxon>
        <taxon>metagenomes</taxon>
        <taxon>ecological metagenomes</taxon>
    </lineage>
</organism>
<keyword evidence="1" id="KW-0238">DNA-binding</keyword>
<dbReference type="EMBL" id="CAFBSG010000002">
    <property type="protein sequence ID" value="CAB5239201.1"/>
    <property type="molecule type" value="Genomic_DNA"/>
</dbReference>
<protein>
    <submittedName>
        <fullName evidence="3">Unannotated protein</fullName>
    </submittedName>
</protein>
<evidence type="ECO:0000259" key="2">
    <source>
        <dbReference type="PROSITE" id="PS50977"/>
    </source>
</evidence>
<dbReference type="SUPFAM" id="SSF46689">
    <property type="entry name" value="Homeodomain-like"/>
    <property type="match status" value="1"/>
</dbReference>
<dbReference type="GO" id="GO:0003677">
    <property type="term" value="F:DNA binding"/>
    <property type="evidence" value="ECO:0007669"/>
    <property type="project" value="UniProtKB-KW"/>
</dbReference>
<sequence>MIEIADLSQVSRATLYNHYRDKEAVLYALVASEVVRVFENSTGTPADILEFLSIQISQDRALAAMRQHDGALLVSLTQRTSDRIWSAIDSFLLTTMNNQTGADLALVWLMGQFLHPLSAKDSREQAAFLVERTLF</sequence>
<dbReference type="Gene3D" id="1.10.357.10">
    <property type="entry name" value="Tetracycline Repressor, domain 2"/>
    <property type="match status" value="1"/>
</dbReference>
<proteinExistence type="predicted"/>
<evidence type="ECO:0000313" key="3">
    <source>
        <dbReference type="EMBL" id="CAB5239201.1"/>
    </source>
</evidence>